<dbReference type="GO" id="GO:0003899">
    <property type="term" value="F:DNA-directed RNA polymerase activity"/>
    <property type="evidence" value="ECO:0007669"/>
    <property type="project" value="InterPro"/>
</dbReference>
<dbReference type="AlphaFoldDB" id="A0A9R0CWL9"/>
<dbReference type="Gene3D" id="3.40.630.30">
    <property type="match status" value="1"/>
</dbReference>
<gene>
    <name evidence="2" type="primary">LOC118263580</name>
</gene>
<accession>A0A9R0CWL9</accession>
<dbReference type="SMART" id="SM00659">
    <property type="entry name" value="RPOLCX"/>
    <property type="match status" value="1"/>
</dbReference>
<evidence type="ECO:0000313" key="2">
    <source>
        <dbReference type="RefSeq" id="XP_035431545.2"/>
    </source>
</evidence>
<protein>
    <submittedName>
        <fullName evidence="2">Uncharacterized protein LOC118263580</fullName>
    </submittedName>
</protein>
<dbReference type="InterPro" id="IPR016181">
    <property type="entry name" value="Acyl_CoA_acyltransferase"/>
</dbReference>
<dbReference type="GO" id="GO:0006351">
    <property type="term" value="P:DNA-templated transcription"/>
    <property type="evidence" value="ECO:0007669"/>
    <property type="project" value="InterPro"/>
</dbReference>
<organism evidence="1 2">
    <name type="scientific">Spodoptera frugiperda</name>
    <name type="common">Fall armyworm</name>
    <dbReference type="NCBI Taxonomy" id="7108"/>
    <lineage>
        <taxon>Eukaryota</taxon>
        <taxon>Metazoa</taxon>
        <taxon>Ecdysozoa</taxon>
        <taxon>Arthropoda</taxon>
        <taxon>Hexapoda</taxon>
        <taxon>Insecta</taxon>
        <taxon>Pterygota</taxon>
        <taxon>Neoptera</taxon>
        <taxon>Endopterygota</taxon>
        <taxon>Lepidoptera</taxon>
        <taxon>Glossata</taxon>
        <taxon>Ditrysia</taxon>
        <taxon>Noctuoidea</taxon>
        <taxon>Noctuidae</taxon>
        <taxon>Amphipyrinae</taxon>
        <taxon>Spodoptera</taxon>
    </lineage>
</organism>
<sequence length="284" mass="32610">MQCLNTLRASALRLPTGVVGTAQPHINVITKRWKRKSPCDRCYIPKHPKPCFDINSITLMRATDCHAKLIRSFLYTHYWPREPTIISLWMSLDSPLLDVLTDKYSTSGDRLMAFERIKRTGETKLVGLAVASRIYPWTQLELDEWAHATNALPEKYKIYFSAHCLKKSNLFKKYNADYIYDVEILGTASEITGQGVATLLLNKMLDNAKELRHPVVQVVAVSKYATKICEKCGMKLEWSMDYADFTNECGHRIFYPRRPHHSVGVYAKFFDPRKGGVLPCKPQY</sequence>
<dbReference type="Proteomes" id="UP000829999">
    <property type="component" value="Chromosome 27"/>
</dbReference>
<proteinExistence type="predicted"/>
<evidence type="ECO:0000313" key="1">
    <source>
        <dbReference type="Proteomes" id="UP000829999"/>
    </source>
</evidence>
<dbReference type="GO" id="GO:0003677">
    <property type="term" value="F:DNA binding"/>
    <property type="evidence" value="ECO:0007669"/>
    <property type="project" value="InterPro"/>
</dbReference>
<dbReference type="SUPFAM" id="SSF55729">
    <property type="entry name" value="Acyl-CoA N-acyltransferases (Nat)"/>
    <property type="match status" value="1"/>
</dbReference>
<dbReference type="GeneID" id="118263580"/>
<name>A0A9R0CWL9_SPOFR</name>
<dbReference type="InterPro" id="IPR006591">
    <property type="entry name" value="RNAP_P/RPABC4"/>
</dbReference>
<keyword evidence="1" id="KW-1185">Reference proteome</keyword>
<dbReference type="RefSeq" id="XP_035431545.2">
    <property type="nucleotide sequence ID" value="XM_035575652.2"/>
</dbReference>
<reference evidence="2" key="1">
    <citation type="submission" date="2025-08" db="UniProtKB">
        <authorList>
            <consortium name="RefSeq"/>
        </authorList>
    </citation>
    <scope>IDENTIFICATION</scope>
    <source>
        <tissue evidence="2">Whole larval tissue</tissue>
    </source>
</reference>
<dbReference type="OrthoDB" id="7380889at2759"/>